<name>A0ABX8JGY6_9BACT</name>
<protein>
    <submittedName>
        <fullName evidence="5">Metallophosphoesterase</fullName>
    </submittedName>
</protein>
<keyword evidence="1" id="KW-0378">Hydrolase</keyword>
<keyword evidence="2" id="KW-0408">Iron</keyword>
<feature type="domain" description="Calcineurin-like phosphoesterase" evidence="4">
    <location>
        <begin position="48"/>
        <end position="346"/>
    </location>
</feature>
<keyword evidence="2" id="KW-0411">Iron-sulfur</keyword>
<dbReference type="PROSITE" id="PS51318">
    <property type="entry name" value="TAT"/>
    <property type="match status" value="1"/>
</dbReference>
<dbReference type="PANTHER" id="PTHR10340:SF57">
    <property type="entry name" value="METALLOPHOS DOMAIN-CONTAINING PROTEIN"/>
    <property type="match status" value="1"/>
</dbReference>
<sequence length="489" mass="52515">MGKKEVRGDKPVSGMSRRDFMKCSAGTVACLYLGALNTGCGSSAADDFPVVVFSDVHFNPLYDGTLFQALIAADASQWDEVFKTSGITSPSAWGKDSNYPLLELALESIKADLGASPFVIFTGDILGHGLPQIFYYHLNGTTTPRDAADTAAMQAFTDKAVAFFMDKVRKAVGKLPVFFALGNGDSYTGYGPDSTFLSNMAELYYTALLNGMGEHQEFLKTFTSGGYYSVEPPGTNLVVIGMNTIIFSPLVAPVPGANDAAVAAQLDWLDSRLAAATVAGKKVWLLMHAPPGADLGTTAQPAHVDANGHISSATMMWVAGYQTRFLKILDNYPAVVSLTLAGHTHMDEYRILPSSGTVEITPAIAPYFGNNPAFKVFTISGRTLKPVDYSSFNYDLAAVPLSFSRYYTFSAAYSLTGNLDASLARLTPALVTNTADQALYRGYYYSGHNTPVSVSDTFVNTITGTNWPIYWSGIGNMDEDELVASVNAY</sequence>
<dbReference type="InterPro" id="IPR004843">
    <property type="entry name" value="Calcineurin-like_PHP"/>
</dbReference>
<evidence type="ECO:0000313" key="5">
    <source>
        <dbReference type="EMBL" id="QWV97640.1"/>
    </source>
</evidence>
<keyword evidence="3" id="KW-0325">Glycoprotein</keyword>
<evidence type="ECO:0000256" key="3">
    <source>
        <dbReference type="ARBA" id="ARBA00023180"/>
    </source>
</evidence>
<accession>A0ABX8JGY6</accession>
<dbReference type="Pfam" id="PF00149">
    <property type="entry name" value="Metallophos"/>
    <property type="match status" value="1"/>
</dbReference>
<keyword evidence="2" id="KW-0479">Metal-binding</keyword>
<dbReference type="EMBL" id="CP076724">
    <property type="protein sequence ID" value="QWV97640.1"/>
    <property type="molecule type" value="Genomic_DNA"/>
</dbReference>
<evidence type="ECO:0000256" key="2">
    <source>
        <dbReference type="ARBA" id="ARBA00023014"/>
    </source>
</evidence>
<keyword evidence="6" id="KW-1185">Reference proteome</keyword>
<organism evidence="5 6">
    <name type="scientific">Geomonas diazotrophica</name>
    <dbReference type="NCBI Taxonomy" id="2843197"/>
    <lineage>
        <taxon>Bacteria</taxon>
        <taxon>Pseudomonadati</taxon>
        <taxon>Thermodesulfobacteriota</taxon>
        <taxon>Desulfuromonadia</taxon>
        <taxon>Geobacterales</taxon>
        <taxon>Geobacteraceae</taxon>
        <taxon>Geomonas</taxon>
    </lineage>
</organism>
<evidence type="ECO:0000256" key="1">
    <source>
        <dbReference type="ARBA" id="ARBA00022801"/>
    </source>
</evidence>
<dbReference type="Proteomes" id="UP000683493">
    <property type="component" value="Chromosome"/>
</dbReference>
<dbReference type="InterPro" id="IPR006311">
    <property type="entry name" value="TAT_signal"/>
</dbReference>
<reference evidence="5 6" key="1">
    <citation type="submission" date="2021-06" db="EMBL/GenBank/DDBJ databases">
        <title>Gemonas diversity in paddy soil.</title>
        <authorList>
            <person name="Liu G."/>
        </authorList>
    </citation>
    <scope>NUCLEOTIDE SEQUENCE [LARGE SCALE GENOMIC DNA]</scope>
    <source>
        <strain evidence="5 6">RG29</strain>
    </source>
</reference>
<evidence type="ECO:0000259" key="4">
    <source>
        <dbReference type="Pfam" id="PF00149"/>
    </source>
</evidence>
<gene>
    <name evidence="5" type="ORF">KP005_20285</name>
</gene>
<proteinExistence type="predicted"/>
<dbReference type="PANTHER" id="PTHR10340">
    <property type="entry name" value="SPHINGOMYELIN PHOSPHODIESTERASE"/>
    <property type="match status" value="1"/>
</dbReference>
<evidence type="ECO:0000313" key="6">
    <source>
        <dbReference type="Proteomes" id="UP000683493"/>
    </source>
</evidence>